<feature type="transmembrane region" description="Helical" evidence="10">
    <location>
        <begin position="226"/>
        <end position="243"/>
    </location>
</feature>
<keyword evidence="5 10" id="KW-1133">Transmembrane helix</keyword>
<dbReference type="EMBL" id="JBHSCR010000013">
    <property type="protein sequence ID" value="MFC4348628.1"/>
    <property type="molecule type" value="Genomic_DNA"/>
</dbReference>
<evidence type="ECO:0000256" key="7">
    <source>
        <dbReference type="ARBA" id="ARBA00023065"/>
    </source>
</evidence>
<feature type="transmembrane region" description="Helical" evidence="10">
    <location>
        <begin position="249"/>
        <end position="264"/>
    </location>
</feature>
<keyword evidence="3" id="KW-0050">Antiport</keyword>
<evidence type="ECO:0000256" key="10">
    <source>
        <dbReference type="SAM" id="Phobius"/>
    </source>
</evidence>
<evidence type="ECO:0000256" key="8">
    <source>
        <dbReference type="ARBA" id="ARBA00023136"/>
    </source>
</evidence>
<keyword evidence="8 10" id="KW-0472">Membrane</keyword>
<feature type="transmembrane region" description="Helical" evidence="10">
    <location>
        <begin position="380"/>
        <end position="403"/>
    </location>
</feature>
<keyword evidence="7" id="KW-0406">Ion transport</keyword>
<feature type="transmembrane region" description="Helical" evidence="10">
    <location>
        <begin position="158"/>
        <end position="180"/>
    </location>
</feature>
<protein>
    <submittedName>
        <fullName evidence="12">Cation:proton antiporter</fullName>
    </submittedName>
</protein>
<dbReference type="InterPro" id="IPR038770">
    <property type="entry name" value="Na+/solute_symporter_sf"/>
</dbReference>
<organism evidence="12 13">
    <name type="scientific">Kordiimonas lipolytica</name>
    <dbReference type="NCBI Taxonomy" id="1662421"/>
    <lineage>
        <taxon>Bacteria</taxon>
        <taxon>Pseudomonadati</taxon>
        <taxon>Pseudomonadota</taxon>
        <taxon>Alphaproteobacteria</taxon>
        <taxon>Kordiimonadales</taxon>
        <taxon>Kordiimonadaceae</taxon>
        <taxon>Kordiimonas</taxon>
    </lineage>
</organism>
<keyword evidence="13" id="KW-1185">Reference proteome</keyword>
<feature type="transmembrane region" description="Helical" evidence="10">
    <location>
        <begin position="311"/>
        <end position="336"/>
    </location>
</feature>
<dbReference type="Gene3D" id="1.20.1530.20">
    <property type="match status" value="1"/>
</dbReference>
<feature type="transmembrane region" description="Helical" evidence="10">
    <location>
        <begin position="348"/>
        <end position="368"/>
    </location>
</feature>
<keyword evidence="4 10" id="KW-0812">Transmembrane</keyword>
<dbReference type="Proteomes" id="UP001595776">
    <property type="component" value="Unassembled WGS sequence"/>
</dbReference>
<evidence type="ECO:0000313" key="12">
    <source>
        <dbReference type="EMBL" id="MFC4348628.1"/>
    </source>
</evidence>
<feature type="transmembrane region" description="Helical" evidence="10">
    <location>
        <begin position="61"/>
        <end position="81"/>
    </location>
</feature>
<evidence type="ECO:0000256" key="3">
    <source>
        <dbReference type="ARBA" id="ARBA00022449"/>
    </source>
</evidence>
<evidence type="ECO:0000256" key="5">
    <source>
        <dbReference type="ARBA" id="ARBA00022989"/>
    </source>
</evidence>
<evidence type="ECO:0000256" key="2">
    <source>
        <dbReference type="ARBA" id="ARBA00022448"/>
    </source>
</evidence>
<dbReference type="PANTHER" id="PTHR43562:SF3">
    <property type="entry name" value="SODIUM ION_PROTON EXCHANGER (EUROFUNG)"/>
    <property type="match status" value="1"/>
</dbReference>
<keyword evidence="2" id="KW-0813">Transport</keyword>
<feature type="transmembrane region" description="Helical" evidence="10">
    <location>
        <begin position="93"/>
        <end position="113"/>
    </location>
</feature>
<name>A0ABV8UDS8_9PROT</name>
<evidence type="ECO:0000256" key="4">
    <source>
        <dbReference type="ARBA" id="ARBA00022692"/>
    </source>
</evidence>
<keyword evidence="9" id="KW-0739">Sodium transport</keyword>
<feature type="transmembrane region" description="Helical" evidence="10">
    <location>
        <begin position="192"/>
        <end position="214"/>
    </location>
</feature>
<sequence>MNVMLALFLFLLLARFGGFVAERARLPVSVGEMMAGVLIAMAASNFGDSVPFLPAIIKDEFVAAAADIAVFFLVLLAGIELEPREIAQASGKALWIALGGVLVPLVGGVWLAWEWLPMGPEHHSQALVTGVVLSITALPVVVKVLTDFNKLRSSAGEMVITAALFDDIIGLVLIALLLAIVETGGLPAPADLGLMALKVAAFFTITMLLGVHVYPRVQKGLKLMKASAIEFSALVTAALGYGWLAETMGLHWVIGAFMAGLYFEKSRVGGRSYTEILAIVNTMVQGVLGPLFFLSMGLYVDIGAAGDMPALLVGLLVFALLSKIVGAGVPALFLGFNPRDAVIIGTGMAARGVVGLVVLGIAVDAGVFNGAGDNPAGTPLLTALVLVSVLTTALTPLLLQLVLRKNQTRG</sequence>
<evidence type="ECO:0000259" key="11">
    <source>
        <dbReference type="Pfam" id="PF00999"/>
    </source>
</evidence>
<feature type="transmembrane region" description="Helical" evidence="10">
    <location>
        <begin position="125"/>
        <end position="146"/>
    </location>
</feature>
<gene>
    <name evidence="12" type="ORF">ACFO5Q_12310</name>
</gene>
<keyword evidence="6" id="KW-0915">Sodium</keyword>
<proteinExistence type="predicted"/>
<evidence type="ECO:0000313" key="13">
    <source>
        <dbReference type="Proteomes" id="UP001595776"/>
    </source>
</evidence>
<accession>A0ABV8UDS8</accession>
<reference evidence="13" key="1">
    <citation type="journal article" date="2019" name="Int. J. Syst. Evol. Microbiol.">
        <title>The Global Catalogue of Microorganisms (GCM) 10K type strain sequencing project: providing services to taxonomists for standard genome sequencing and annotation.</title>
        <authorList>
            <consortium name="The Broad Institute Genomics Platform"/>
            <consortium name="The Broad Institute Genome Sequencing Center for Infectious Disease"/>
            <person name="Wu L."/>
            <person name="Ma J."/>
        </authorList>
    </citation>
    <scope>NUCLEOTIDE SEQUENCE [LARGE SCALE GENOMIC DNA]</scope>
    <source>
        <strain evidence="13">CGMCC 1.15304</strain>
    </source>
</reference>
<dbReference type="Pfam" id="PF00999">
    <property type="entry name" value="Na_H_Exchanger"/>
    <property type="match status" value="1"/>
</dbReference>
<comment type="caution">
    <text evidence="12">The sequence shown here is derived from an EMBL/GenBank/DDBJ whole genome shotgun (WGS) entry which is preliminary data.</text>
</comment>
<evidence type="ECO:0000256" key="9">
    <source>
        <dbReference type="ARBA" id="ARBA00023201"/>
    </source>
</evidence>
<evidence type="ECO:0000256" key="1">
    <source>
        <dbReference type="ARBA" id="ARBA00004141"/>
    </source>
</evidence>
<evidence type="ECO:0000256" key="6">
    <source>
        <dbReference type="ARBA" id="ARBA00023053"/>
    </source>
</evidence>
<comment type="subcellular location">
    <subcellularLocation>
        <location evidence="1">Membrane</location>
        <topology evidence="1">Multi-pass membrane protein</topology>
    </subcellularLocation>
</comment>
<feature type="domain" description="Cation/H+ exchanger transmembrane" evidence="11">
    <location>
        <begin position="12"/>
        <end position="403"/>
    </location>
</feature>
<dbReference type="RefSeq" id="WP_068149042.1">
    <property type="nucleotide sequence ID" value="NZ_JBHSCR010000013.1"/>
</dbReference>
<dbReference type="InterPro" id="IPR006153">
    <property type="entry name" value="Cation/H_exchanger_TM"/>
</dbReference>
<dbReference type="PANTHER" id="PTHR43562">
    <property type="entry name" value="NAPA-TYPE SODIUM/HYDROGEN ANTIPORTER"/>
    <property type="match status" value="1"/>
</dbReference>
<feature type="transmembrane region" description="Helical" evidence="10">
    <location>
        <begin position="276"/>
        <end position="299"/>
    </location>
</feature>